<protein>
    <submittedName>
        <fullName evidence="1">Catenin beta-1</fullName>
    </submittedName>
</protein>
<organism evidence="1 2">
    <name type="scientific">Fukomys damarensis</name>
    <name type="common">Damaraland mole rat</name>
    <name type="synonym">Cryptomys damarensis</name>
    <dbReference type="NCBI Taxonomy" id="885580"/>
    <lineage>
        <taxon>Eukaryota</taxon>
        <taxon>Metazoa</taxon>
        <taxon>Chordata</taxon>
        <taxon>Craniata</taxon>
        <taxon>Vertebrata</taxon>
        <taxon>Euteleostomi</taxon>
        <taxon>Mammalia</taxon>
        <taxon>Eutheria</taxon>
        <taxon>Euarchontoglires</taxon>
        <taxon>Glires</taxon>
        <taxon>Rodentia</taxon>
        <taxon>Hystricomorpha</taxon>
        <taxon>Bathyergidae</taxon>
        <taxon>Fukomys</taxon>
    </lineage>
</organism>
<keyword evidence="2" id="KW-1185">Reference proteome</keyword>
<dbReference type="Proteomes" id="UP000028990">
    <property type="component" value="Unassembled WGS sequence"/>
</dbReference>
<evidence type="ECO:0000313" key="2">
    <source>
        <dbReference type="Proteomes" id="UP000028990"/>
    </source>
</evidence>
<proteinExistence type="predicted"/>
<dbReference type="AlphaFoldDB" id="A0A091D106"/>
<name>A0A091D106_FUKDA</name>
<gene>
    <name evidence="1" type="ORF">H920_14455</name>
</gene>
<accession>A0A091D106</accession>
<dbReference type="EMBL" id="KN123630">
    <property type="protein sequence ID" value="KFO24173.1"/>
    <property type="molecule type" value="Genomic_DNA"/>
</dbReference>
<sequence>MELTNSLFRTEPMAWNKNADLGLDIGAQGEPLRYRQDDPRYSSFHAGGYGQDTLVMDPMMDTSERLAVT</sequence>
<reference evidence="1 2" key="1">
    <citation type="submission" date="2013-11" db="EMBL/GenBank/DDBJ databases">
        <title>The Damaraland mole rat (Fukomys damarensis) genome and evolution of African mole rats.</title>
        <authorList>
            <person name="Gladyshev V.N."/>
            <person name="Fang X."/>
        </authorList>
    </citation>
    <scope>NUCLEOTIDE SEQUENCE [LARGE SCALE GENOMIC DNA]</scope>
    <source>
        <tissue evidence="1">Liver</tissue>
    </source>
</reference>
<evidence type="ECO:0000313" key="1">
    <source>
        <dbReference type="EMBL" id="KFO24173.1"/>
    </source>
</evidence>